<keyword evidence="9" id="KW-0539">Nucleus</keyword>
<feature type="compositionally biased region" description="Basic and acidic residues" evidence="11">
    <location>
        <begin position="1"/>
        <end position="17"/>
    </location>
</feature>
<dbReference type="InterPro" id="IPR023780">
    <property type="entry name" value="Chromo_domain"/>
</dbReference>
<evidence type="ECO:0000259" key="12">
    <source>
        <dbReference type="PROSITE" id="PS50013"/>
    </source>
</evidence>
<keyword evidence="4" id="KW-0547">Nucleotide-binding</keyword>
<evidence type="ECO:0000256" key="8">
    <source>
        <dbReference type="ARBA" id="ARBA00022840"/>
    </source>
</evidence>
<dbReference type="Gene3D" id="3.40.50.10810">
    <property type="entry name" value="Tandem AAA-ATPase domain"/>
    <property type="match status" value="1"/>
</dbReference>
<evidence type="ECO:0000259" key="15">
    <source>
        <dbReference type="PROSITE" id="PS51194"/>
    </source>
</evidence>
<reference evidence="17" key="1">
    <citation type="submission" date="2025-08" db="UniProtKB">
        <authorList>
            <consortium name="RefSeq"/>
        </authorList>
    </citation>
    <scope>IDENTIFICATION</scope>
</reference>
<dbReference type="SMART" id="SM00298">
    <property type="entry name" value="CHROMO"/>
    <property type="match status" value="2"/>
</dbReference>
<feature type="domain" description="Helicase ATP-binding" evidence="14">
    <location>
        <begin position="299"/>
        <end position="485"/>
    </location>
</feature>
<accession>A0AB40AL97</accession>
<dbReference type="CDD" id="cd18659">
    <property type="entry name" value="CD2_tandem"/>
    <property type="match status" value="1"/>
</dbReference>
<dbReference type="PROSITE" id="PS51192">
    <property type="entry name" value="HELICASE_ATP_BIND_1"/>
    <property type="match status" value="1"/>
</dbReference>
<keyword evidence="16" id="KW-1185">Reference proteome</keyword>
<dbReference type="PROSITE" id="PS51194">
    <property type="entry name" value="HELICASE_CTER"/>
    <property type="match status" value="1"/>
</dbReference>
<dbReference type="PROSITE" id="PS50013">
    <property type="entry name" value="CHROMO_2"/>
    <property type="match status" value="2"/>
</dbReference>
<dbReference type="InterPro" id="IPR000330">
    <property type="entry name" value="SNF2_N"/>
</dbReference>
<name>A0AB40AL97_DIOCR</name>
<dbReference type="Pfam" id="PF00385">
    <property type="entry name" value="Chromo"/>
    <property type="match status" value="2"/>
</dbReference>
<dbReference type="InterPro" id="IPR038718">
    <property type="entry name" value="SNF2-like_sf"/>
</dbReference>
<dbReference type="PANTHER" id="PTHR45623:SF17">
    <property type="entry name" value="CHROMODOMAIN-HELICASE-DNA-BINDING PROTEIN 3-RELATED"/>
    <property type="match status" value="1"/>
</dbReference>
<gene>
    <name evidence="17" type="primary">LOC120251124</name>
</gene>
<dbReference type="GO" id="GO:0005634">
    <property type="term" value="C:nucleus"/>
    <property type="evidence" value="ECO:0007669"/>
    <property type="project" value="UniProtKB-SubCell"/>
</dbReference>
<evidence type="ECO:0000256" key="11">
    <source>
        <dbReference type="SAM" id="MobiDB-lite"/>
    </source>
</evidence>
<dbReference type="RefSeq" id="XP_039115602.1">
    <property type="nucleotide sequence ID" value="XM_039259668.1"/>
</dbReference>
<dbReference type="GO" id="GO:0003682">
    <property type="term" value="F:chromatin binding"/>
    <property type="evidence" value="ECO:0007669"/>
    <property type="project" value="TreeGrafter"/>
</dbReference>
<comment type="subcellular location">
    <subcellularLocation>
        <location evidence="1">Nucleus</location>
    </subcellularLocation>
</comment>
<keyword evidence="5 10" id="KW-0863">Zinc-finger</keyword>
<dbReference type="InterPro" id="IPR049730">
    <property type="entry name" value="SNF2/RAD54-like_C"/>
</dbReference>
<evidence type="ECO:0000256" key="2">
    <source>
        <dbReference type="ARBA" id="ARBA00022723"/>
    </source>
</evidence>
<evidence type="ECO:0000259" key="14">
    <source>
        <dbReference type="PROSITE" id="PS51192"/>
    </source>
</evidence>
<organism evidence="16 17">
    <name type="scientific">Dioscorea cayennensis subsp. rotundata</name>
    <name type="common">White Guinea yam</name>
    <name type="synonym">Dioscorea rotundata</name>
    <dbReference type="NCBI Taxonomy" id="55577"/>
    <lineage>
        <taxon>Eukaryota</taxon>
        <taxon>Viridiplantae</taxon>
        <taxon>Streptophyta</taxon>
        <taxon>Embryophyta</taxon>
        <taxon>Tracheophyta</taxon>
        <taxon>Spermatophyta</taxon>
        <taxon>Magnoliopsida</taxon>
        <taxon>Liliopsida</taxon>
        <taxon>Dioscoreales</taxon>
        <taxon>Dioscoreaceae</taxon>
        <taxon>Dioscorea</taxon>
    </lineage>
</organism>
<dbReference type="InterPro" id="IPR016197">
    <property type="entry name" value="Chromo-like_dom_sf"/>
</dbReference>
<dbReference type="Gene3D" id="3.40.50.300">
    <property type="entry name" value="P-loop containing nucleotide triphosphate hydrolases"/>
    <property type="match status" value="1"/>
</dbReference>
<evidence type="ECO:0000313" key="17">
    <source>
        <dbReference type="RefSeq" id="XP_039115602.1"/>
    </source>
</evidence>
<dbReference type="GO" id="GO:0008270">
    <property type="term" value="F:zinc ion binding"/>
    <property type="evidence" value="ECO:0007669"/>
    <property type="project" value="UniProtKB-KW"/>
</dbReference>
<dbReference type="InterPro" id="IPR014001">
    <property type="entry name" value="Helicase_ATP-bd"/>
</dbReference>
<dbReference type="SMART" id="SM00487">
    <property type="entry name" value="DEXDc"/>
    <property type="match status" value="1"/>
</dbReference>
<feature type="compositionally biased region" description="Basic and acidic residues" evidence="11">
    <location>
        <begin position="33"/>
        <end position="45"/>
    </location>
</feature>
<dbReference type="InterPro" id="IPR000953">
    <property type="entry name" value="Chromo/chromo_shadow_dom"/>
</dbReference>
<dbReference type="SUPFAM" id="SSF54160">
    <property type="entry name" value="Chromo domain-like"/>
    <property type="match status" value="2"/>
</dbReference>
<dbReference type="SUPFAM" id="SSF52540">
    <property type="entry name" value="P-loop containing nucleoside triphosphate hydrolases"/>
    <property type="match status" value="2"/>
</dbReference>
<keyword evidence="7" id="KW-0862">Zinc</keyword>
<feature type="domain" description="Chromo" evidence="12">
    <location>
        <begin position="102"/>
        <end position="184"/>
    </location>
</feature>
<dbReference type="GO" id="GO:0003677">
    <property type="term" value="F:DNA binding"/>
    <property type="evidence" value="ECO:0007669"/>
    <property type="project" value="TreeGrafter"/>
</dbReference>
<dbReference type="GeneID" id="120251124"/>
<dbReference type="GO" id="GO:0005524">
    <property type="term" value="F:ATP binding"/>
    <property type="evidence" value="ECO:0007669"/>
    <property type="project" value="UniProtKB-KW"/>
</dbReference>
<dbReference type="GO" id="GO:0042393">
    <property type="term" value="F:histone binding"/>
    <property type="evidence" value="ECO:0007669"/>
    <property type="project" value="TreeGrafter"/>
</dbReference>
<evidence type="ECO:0000259" key="13">
    <source>
        <dbReference type="PROSITE" id="PS50016"/>
    </source>
</evidence>
<dbReference type="SMART" id="SM00249">
    <property type="entry name" value="PHD"/>
    <property type="match status" value="1"/>
</dbReference>
<feature type="domain" description="Helicase C-terminal" evidence="15">
    <location>
        <begin position="566"/>
        <end position="727"/>
    </location>
</feature>
<evidence type="ECO:0000256" key="1">
    <source>
        <dbReference type="ARBA" id="ARBA00004123"/>
    </source>
</evidence>
<proteinExistence type="predicted"/>
<evidence type="ECO:0000256" key="9">
    <source>
        <dbReference type="ARBA" id="ARBA00023242"/>
    </source>
</evidence>
<dbReference type="CDD" id="cd18660">
    <property type="entry name" value="CD1_tandem"/>
    <property type="match status" value="1"/>
</dbReference>
<dbReference type="GO" id="GO:0140658">
    <property type="term" value="F:ATP-dependent chromatin remodeler activity"/>
    <property type="evidence" value="ECO:0007669"/>
    <property type="project" value="TreeGrafter"/>
</dbReference>
<dbReference type="InterPro" id="IPR001965">
    <property type="entry name" value="Znf_PHD"/>
</dbReference>
<dbReference type="PROSITE" id="PS50016">
    <property type="entry name" value="ZF_PHD_2"/>
    <property type="match status" value="1"/>
</dbReference>
<dbReference type="AlphaFoldDB" id="A0AB40AL97"/>
<evidence type="ECO:0000256" key="3">
    <source>
        <dbReference type="ARBA" id="ARBA00022737"/>
    </source>
</evidence>
<dbReference type="GO" id="GO:0000785">
    <property type="term" value="C:chromatin"/>
    <property type="evidence" value="ECO:0007669"/>
    <property type="project" value="TreeGrafter"/>
</dbReference>
<dbReference type="Pfam" id="PF00176">
    <property type="entry name" value="SNF2-rel_dom"/>
    <property type="match status" value="1"/>
</dbReference>
<feature type="domain" description="PHD-type" evidence="13">
    <location>
        <begin position="50"/>
        <end position="100"/>
    </location>
</feature>
<dbReference type="Pfam" id="PF00271">
    <property type="entry name" value="Helicase_C"/>
    <property type="match status" value="1"/>
</dbReference>
<dbReference type="PANTHER" id="PTHR45623">
    <property type="entry name" value="CHROMODOMAIN-HELICASE-DNA-BINDING PROTEIN 3-RELATED-RELATED"/>
    <property type="match status" value="1"/>
</dbReference>
<dbReference type="Proteomes" id="UP001515500">
    <property type="component" value="Chromosome 3"/>
</dbReference>
<dbReference type="InterPro" id="IPR019787">
    <property type="entry name" value="Znf_PHD-finger"/>
</dbReference>
<sequence>MSSLVERLRVRSEKRPLYNDGESDDDFVAPPKPKPEDQKPERILREDAKEGACQSCGESGESKDLTGCATCTYAFHLKCVLPPRKTFPSDSWSCPECVSPLNEVEKILDCEMRPPTSDETDASKTGSKPKYAKHYLVKWKGLSYLHCTWVQEKEFLKAGKANPRLKTKLKSFSKQMDGMDNSEDDWIAIRPEWTTVDRIIASRKIGEEREYFVKWKELPYDECYWENESDISAFKPEIERFNMIQSRGRKKLSNKNKVSNRDSNELKHNQKEFQQYEQTPQFLSGALHPYQLEGLNFLRYSWSKSTHVILADEMGLGKTIQSIAFLASLFEEKLTPHLVVAPLSTLRNWEREFATWAPQMNVVMYFGSAQARAVIRQYEFFFPKDKKNQKKKKTVKGDDKKKQSRVKFDVLLTSYEMINMDSVSLKPIQWECMIVDEGHRLKNKDSKLFLQLQLYSTNHRVLLTGTPLQNNLDELFMLMHFLDTGKIQDSKTTRVLTVRGIGESLDVCSVLKCPIIPGLAVAIHGYMGLFFQIFATVHVKASEPKEPADANEGLRQLLDFSGKMQLLDKMMVKLKEQGHRVLIYSQFQHMLDLLEDYLSYKKWNYERIDGKVSGAERQIRIDRFNAKNSTRFCFLLSTRAGGLGINLATADTVIIYDSDWNPHADLQAMARAHRLGQTNKVMIYRLITRGTIEERMMQMTKKKMILEHLVVGRLKAQTVNQEELDDIIRYGSKELFADENDEAGKARQIHYDDAAIDRLLNRDQVDNEEAPLDDEDDDFLKAFKVCPTFAQLSLLPTHMSFMRFCYNVAL</sequence>
<dbReference type="GO" id="GO:0016887">
    <property type="term" value="F:ATP hydrolysis activity"/>
    <property type="evidence" value="ECO:0007669"/>
    <property type="project" value="TreeGrafter"/>
</dbReference>
<keyword evidence="2" id="KW-0479">Metal-binding</keyword>
<dbReference type="InterPro" id="IPR013083">
    <property type="entry name" value="Znf_RING/FYVE/PHD"/>
</dbReference>
<feature type="domain" description="Chromo" evidence="12">
    <location>
        <begin position="194"/>
        <end position="241"/>
    </location>
</feature>
<keyword evidence="8" id="KW-0067">ATP-binding</keyword>
<dbReference type="SMART" id="SM00490">
    <property type="entry name" value="HELICc"/>
    <property type="match status" value="1"/>
</dbReference>
<dbReference type="InterPro" id="IPR001650">
    <property type="entry name" value="Helicase_C-like"/>
</dbReference>
<evidence type="ECO:0000256" key="6">
    <source>
        <dbReference type="ARBA" id="ARBA00022801"/>
    </source>
</evidence>
<dbReference type="Gene3D" id="3.30.40.10">
    <property type="entry name" value="Zinc/RING finger domain, C3HC4 (zinc finger)"/>
    <property type="match status" value="1"/>
</dbReference>
<keyword evidence="6" id="KW-0378">Hydrolase</keyword>
<dbReference type="Pfam" id="PF00628">
    <property type="entry name" value="PHD"/>
    <property type="match status" value="1"/>
</dbReference>
<keyword evidence="3" id="KW-0677">Repeat</keyword>
<evidence type="ECO:0000256" key="10">
    <source>
        <dbReference type="PROSITE-ProRule" id="PRU00146"/>
    </source>
</evidence>
<evidence type="ECO:0000256" key="7">
    <source>
        <dbReference type="ARBA" id="ARBA00022833"/>
    </source>
</evidence>
<evidence type="ECO:0000313" key="16">
    <source>
        <dbReference type="Proteomes" id="UP001515500"/>
    </source>
</evidence>
<feature type="region of interest" description="Disordered" evidence="11">
    <location>
        <begin position="1"/>
        <end position="45"/>
    </location>
</feature>
<evidence type="ECO:0000256" key="4">
    <source>
        <dbReference type="ARBA" id="ARBA00022741"/>
    </source>
</evidence>
<protein>
    <submittedName>
        <fullName evidence="17">CHD3-type chromatin-remodeling factor PICKLE</fullName>
    </submittedName>
</protein>
<dbReference type="Gene3D" id="2.40.50.40">
    <property type="match status" value="2"/>
</dbReference>
<dbReference type="CDD" id="cd18793">
    <property type="entry name" value="SF2_C_SNF"/>
    <property type="match status" value="1"/>
</dbReference>
<evidence type="ECO:0000256" key="5">
    <source>
        <dbReference type="ARBA" id="ARBA00022771"/>
    </source>
</evidence>
<dbReference type="InterPro" id="IPR027417">
    <property type="entry name" value="P-loop_NTPase"/>
</dbReference>